<gene>
    <name evidence="5" type="ORF">DFR39_10827</name>
</gene>
<reference evidence="5 6" key="1">
    <citation type="submission" date="2019-03" db="EMBL/GenBank/DDBJ databases">
        <title>Genomic Encyclopedia of Type Strains, Phase IV (KMG-IV): sequencing the most valuable type-strain genomes for metagenomic binning, comparative biology and taxonomic classification.</title>
        <authorList>
            <person name="Goeker M."/>
        </authorList>
    </citation>
    <scope>NUCLEOTIDE SEQUENCE [LARGE SCALE GENOMIC DNA]</scope>
    <source>
        <strain evidence="5 6">DSM 25082</strain>
    </source>
</reference>
<dbReference type="InterPro" id="IPR018357">
    <property type="entry name" value="Hexapep_transf_CS"/>
</dbReference>
<dbReference type="InterPro" id="IPR011004">
    <property type="entry name" value="Trimer_LpxA-like_sf"/>
</dbReference>
<dbReference type="SUPFAM" id="SSF51161">
    <property type="entry name" value="Trimeric LpxA-like enzymes"/>
    <property type="match status" value="1"/>
</dbReference>
<dbReference type="AlphaFoldDB" id="A0A4R6MWS2"/>
<dbReference type="InterPro" id="IPR051159">
    <property type="entry name" value="Hexapeptide_acetyltransf"/>
</dbReference>
<dbReference type="GO" id="GO:0005829">
    <property type="term" value="C:cytosol"/>
    <property type="evidence" value="ECO:0007669"/>
    <property type="project" value="TreeGrafter"/>
</dbReference>
<dbReference type="OrthoDB" id="272049at2"/>
<name>A0A4R6MWS2_9BURK</name>
<keyword evidence="4" id="KW-0012">Acyltransferase</keyword>
<dbReference type="GO" id="GO:0008374">
    <property type="term" value="F:O-acyltransferase activity"/>
    <property type="evidence" value="ECO:0007669"/>
    <property type="project" value="TreeGrafter"/>
</dbReference>
<keyword evidence="3" id="KW-0677">Repeat</keyword>
<evidence type="ECO:0000313" key="6">
    <source>
        <dbReference type="Proteomes" id="UP000295357"/>
    </source>
</evidence>
<accession>A0A4R6MWS2</accession>
<proteinExistence type="inferred from homology"/>
<evidence type="ECO:0000256" key="3">
    <source>
        <dbReference type="ARBA" id="ARBA00022737"/>
    </source>
</evidence>
<evidence type="ECO:0000256" key="1">
    <source>
        <dbReference type="ARBA" id="ARBA00007274"/>
    </source>
</evidence>
<dbReference type="PANTHER" id="PTHR23416">
    <property type="entry name" value="SIALIC ACID SYNTHASE-RELATED"/>
    <property type="match status" value="1"/>
</dbReference>
<keyword evidence="2 5" id="KW-0808">Transferase</keyword>
<evidence type="ECO:0000313" key="5">
    <source>
        <dbReference type="EMBL" id="TDP06559.1"/>
    </source>
</evidence>
<comment type="caution">
    <text evidence="5">The sequence shown here is derived from an EMBL/GenBank/DDBJ whole genome shotgun (WGS) entry which is preliminary data.</text>
</comment>
<organism evidence="5 6">
    <name type="scientific">Roseateles asaccharophilus</name>
    <dbReference type="NCBI Taxonomy" id="582607"/>
    <lineage>
        <taxon>Bacteria</taxon>
        <taxon>Pseudomonadati</taxon>
        <taxon>Pseudomonadota</taxon>
        <taxon>Betaproteobacteria</taxon>
        <taxon>Burkholderiales</taxon>
        <taxon>Sphaerotilaceae</taxon>
        <taxon>Roseateles</taxon>
    </lineage>
</organism>
<sequence>MGDAGFGSGDALVFLRWTEILGVCETCARAGYGMRSFPPSIRRLLFGAYSYSENLLRLLLEILPPPLRHMVYRLLLGRLGSNSVIDYQCYFRYPWKISIGRSTSVNRGCEFYGSMMDGRARITVGDHVALGPHVRVLSAGHDYRELDLPDTSASVAIGDHVWIGAGATILPGVTIGEGAVIAAASVVTRDVPPYTIAAGCPARVLKKRTINGHHTI</sequence>
<evidence type="ECO:0000256" key="4">
    <source>
        <dbReference type="ARBA" id="ARBA00023315"/>
    </source>
</evidence>
<dbReference type="EMBL" id="SNXE01000008">
    <property type="protein sequence ID" value="TDP06559.1"/>
    <property type="molecule type" value="Genomic_DNA"/>
</dbReference>
<dbReference type="Proteomes" id="UP000295357">
    <property type="component" value="Unassembled WGS sequence"/>
</dbReference>
<keyword evidence="6" id="KW-1185">Reference proteome</keyword>
<dbReference type="Gene3D" id="2.160.10.10">
    <property type="entry name" value="Hexapeptide repeat proteins"/>
    <property type="match status" value="1"/>
</dbReference>
<dbReference type="PANTHER" id="PTHR23416:SF23">
    <property type="entry name" value="ACETYLTRANSFERASE C18B11.09C-RELATED"/>
    <property type="match status" value="1"/>
</dbReference>
<evidence type="ECO:0000256" key="2">
    <source>
        <dbReference type="ARBA" id="ARBA00022679"/>
    </source>
</evidence>
<comment type="similarity">
    <text evidence="1">Belongs to the transferase hexapeptide repeat family.</text>
</comment>
<dbReference type="PROSITE" id="PS00101">
    <property type="entry name" value="HEXAPEP_TRANSFERASES"/>
    <property type="match status" value="1"/>
</dbReference>
<dbReference type="InterPro" id="IPR001451">
    <property type="entry name" value="Hexapep"/>
</dbReference>
<protein>
    <submittedName>
        <fullName evidence="5">Acetyltransferase-like isoleucine patch superfamily enzyme</fullName>
    </submittedName>
</protein>
<dbReference type="Pfam" id="PF00132">
    <property type="entry name" value="Hexapep"/>
    <property type="match status" value="1"/>
</dbReference>